<comment type="caution">
    <text evidence="1">The sequence shown here is derived from an EMBL/GenBank/DDBJ whole genome shotgun (WGS) entry which is preliminary data.</text>
</comment>
<gene>
    <name evidence="1" type="ORF">C7I55_16565</name>
</gene>
<reference evidence="1 2" key="1">
    <citation type="submission" date="2018-03" db="EMBL/GenBank/DDBJ databases">
        <title>The draft genome of Sphingosinicella sp. GL-C-18.</title>
        <authorList>
            <person name="Liu L."/>
            <person name="Li L."/>
            <person name="Liang L."/>
            <person name="Zhang X."/>
            <person name="Wang T."/>
        </authorList>
    </citation>
    <scope>NUCLEOTIDE SEQUENCE [LARGE SCALE GENOMIC DNA]</scope>
    <source>
        <strain evidence="1 2">GL-C-18</strain>
    </source>
</reference>
<organism evidence="1 2">
    <name type="scientific">Allosphingosinicella deserti</name>
    <dbReference type="NCBI Taxonomy" id="2116704"/>
    <lineage>
        <taxon>Bacteria</taxon>
        <taxon>Pseudomonadati</taxon>
        <taxon>Pseudomonadota</taxon>
        <taxon>Alphaproteobacteria</taxon>
        <taxon>Sphingomonadales</taxon>
        <taxon>Sphingomonadaceae</taxon>
        <taxon>Allosphingosinicella</taxon>
    </lineage>
</organism>
<name>A0A2P7QLV8_9SPHN</name>
<dbReference type="Proteomes" id="UP000241167">
    <property type="component" value="Unassembled WGS sequence"/>
</dbReference>
<dbReference type="EMBL" id="PXYI01000005">
    <property type="protein sequence ID" value="PSJ38929.1"/>
    <property type="molecule type" value="Genomic_DNA"/>
</dbReference>
<proteinExistence type="predicted"/>
<evidence type="ECO:0000313" key="1">
    <source>
        <dbReference type="EMBL" id="PSJ38929.1"/>
    </source>
</evidence>
<protein>
    <submittedName>
        <fullName evidence="1">Uncharacterized protein</fullName>
    </submittedName>
</protein>
<accession>A0A2P7QLV8</accession>
<evidence type="ECO:0000313" key="2">
    <source>
        <dbReference type="Proteomes" id="UP000241167"/>
    </source>
</evidence>
<sequence>MIEFPLSKAGGSTRIGVRLFRSAGRARALRHRRWRDDREHARDDEGPRLLFVAPDPLSVECAALRSPGTGIRCRSPPSGGLPLP</sequence>
<keyword evidence="2" id="KW-1185">Reference proteome</keyword>
<dbReference type="AlphaFoldDB" id="A0A2P7QLV8"/>